<dbReference type="Gene3D" id="3.30.470.10">
    <property type="match status" value="1"/>
</dbReference>
<dbReference type="OrthoDB" id="9805628at2"/>
<dbReference type="GO" id="GO:0046394">
    <property type="term" value="P:carboxylic acid biosynthetic process"/>
    <property type="evidence" value="ECO:0007669"/>
    <property type="project" value="UniProtKB-ARBA"/>
</dbReference>
<dbReference type="InterPro" id="IPR043131">
    <property type="entry name" value="BCAT-like_N"/>
</dbReference>
<dbReference type="Pfam" id="PF01063">
    <property type="entry name" value="Aminotran_4"/>
    <property type="match status" value="1"/>
</dbReference>
<dbReference type="Gene3D" id="3.20.10.10">
    <property type="entry name" value="D-amino Acid Aminotransferase, subunit A, domain 2"/>
    <property type="match status" value="1"/>
</dbReference>
<gene>
    <name evidence="2" type="ORF">SAMN04488243_105100</name>
</gene>
<sequence>MRLLNGTPLALDLPEAFLYHGASVFTTLRAERGEPLWLEEHLDRLRRHALALGLPYPGDEAFLEDLEALLQAFPKAPCLRLRLTVGEGVWLSEARPYAPLLPSLYREGVRVHLTGYRVHPDLARYKTGNYLPYRLALEEARREGAFEGLLLDASGHVVDGSRTSPLLFREGTLFLLEGGLEGITREKVAEAARGLGLRVERVRLGPEGLRGHLLLAGSGVGLLPVGPPPGELLPLMERFLPTCYTE</sequence>
<dbReference type="GO" id="GO:0008483">
    <property type="term" value="F:transaminase activity"/>
    <property type="evidence" value="ECO:0007669"/>
    <property type="project" value="UniProtKB-KW"/>
</dbReference>
<dbReference type="InterPro" id="IPR001544">
    <property type="entry name" value="Aminotrans_IV"/>
</dbReference>
<reference evidence="3" key="1">
    <citation type="submission" date="2016-10" db="EMBL/GenBank/DDBJ databases">
        <authorList>
            <person name="Varghese N."/>
            <person name="Submissions S."/>
        </authorList>
    </citation>
    <scope>NUCLEOTIDE SEQUENCE [LARGE SCALE GENOMIC DNA]</scope>
    <source>
        <strain evidence="3">CGMCC 1.6992</strain>
    </source>
</reference>
<organism evidence="2 3">
    <name type="scientific">Thermus arciformis</name>
    <dbReference type="NCBI Taxonomy" id="482827"/>
    <lineage>
        <taxon>Bacteria</taxon>
        <taxon>Thermotogati</taxon>
        <taxon>Deinococcota</taxon>
        <taxon>Deinococci</taxon>
        <taxon>Thermales</taxon>
        <taxon>Thermaceae</taxon>
        <taxon>Thermus</taxon>
    </lineage>
</organism>
<keyword evidence="3" id="KW-1185">Reference proteome</keyword>
<proteinExistence type="inferred from homology"/>
<dbReference type="STRING" id="482827.SAMN04488243_105100"/>
<accession>A0A1G7EH82</accession>
<dbReference type="GO" id="GO:0016829">
    <property type="term" value="F:lyase activity"/>
    <property type="evidence" value="ECO:0007669"/>
    <property type="project" value="UniProtKB-KW"/>
</dbReference>
<dbReference type="PANTHER" id="PTHR42743:SF4">
    <property type="entry name" value="BRANCHED-CHAIN-AMINO-ACID AMINOTRANSFERASE-RELATED"/>
    <property type="match status" value="1"/>
</dbReference>
<keyword evidence="2" id="KW-0808">Transferase</keyword>
<evidence type="ECO:0000313" key="2">
    <source>
        <dbReference type="EMBL" id="SDE63022.1"/>
    </source>
</evidence>
<dbReference type="EMBL" id="FNBC01000005">
    <property type="protein sequence ID" value="SDE63022.1"/>
    <property type="molecule type" value="Genomic_DNA"/>
</dbReference>
<evidence type="ECO:0000256" key="1">
    <source>
        <dbReference type="ARBA" id="ARBA00009320"/>
    </source>
</evidence>
<dbReference type="RefSeq" id="WP_093005866.1">
    <property type="nucleotide sequence ID" value="NZ_FNBC01000005.1"/>
</dbReference>
<dbReference type="InterPro" id="IPR043132">
    <property type="entry name" value="BCAT-like_C"/>
</dbReference>
<dbReference type="PANTHER" id="PTHR42743">
    <property type="entry name" value="AMINO-ACID AMINOTRANSFERASE"/>
    <property type="match status" value="1"/>
</dbReference>
<keyword evidence="2" id="KW-0456">Lyase</keyword>
<dbReference type="InterPro" id="IPR036038">
    <property type="entry name" value="Aminotransferase-like"/>
</dbReference>
<dbReference type="Proteomes" id="UP000199446">
    <property type="component" value="Unassembled WGS sequence"/>
</dbReference>
<name>A0A1G7EH82_9DEIN</name>
<keyword evidence="2" id="KW-0032">Aminotransferase</keyword>
<comment type="similarity">
    <text evidence="1">Belongs to the class-IV pyridoxal-phosphate-dependent aminotransferase family.</text>
</comment>
<dbReference type="InterPro" id="IPR050571">
    <property type="entry name" value="Class-IV_PLP-Dep_Aminotrnsfr"/>
</dbReference>
<evidence type="ECO:0000313" key="3">
    <source>
        <dbReference type="Proteomes" id="UP000199446"/>
    </source>
</evidence>
<dbReference type="AlphaFoldDB" id="A0A1G7EH82"/>
<dbReference type="SUPFAM" id="SSF56752">
    <property type="entry name" value="D-aminoacid aminotransferase-like PLP-dependent enzymes"/>
    <property type="match status" value="1"/>
</dbReference>
<protein>
    <submittedName>
        <fullName evidence="2">Branched-chain amino acid aminotransferase/4-amino-4-deoxychorismate lyase</fullName>
    </submittedName>
</protein>